<dbReference type="Proteomes" id="UP000469558">
    <property type="component" value="Unassembled WGS sequence"/>
</dbReference>
<accession>A0A8T9C8V3</accession>
<name>A0A8T9C8V3_9HELO</name>
<reference evidence="1 2" key="1">
    <citation type="submission" date="2018-05" db="EMBL/GenBank/DDBJ databases">
        <title>Genome sequencing and assembly of the regulated plant pathogen Lachnellula willkommii and related sister species for the development of diagnostic species identification markers.</title>
        <authorList>
            <person name="Giroux E."/>
            <person name="Bilodeau G."/>
        </authorList>
    </citation>
    <scope>NUCLEOTIDE SEQUENCE [LARGE SCALE GENOMIC DNA]</scope>
    <source>
        <strain evidence="1 2">CBS 268.59</strain>
    </source>
</reference>
<evidence type="ECO:0000313" key="2">
    <source>
        <dbReference type="Proteomes" id="UP000469558"/>
    </source>
</evidence>
<dbReference type="EMBL" id="QGMK01000369">
    <property type="protein sequence ID" value="TVY82108.1"/>
    <property type="molecule type" value="Genomic_DNA"/>
</dbReference>
<sequence length="199" mass="21955">MAVMYPNHSRFVGNIPLSLRRFTNLSDRDMGCFVSNIEPYYSSDERLPWGYVTCRSETQGGPETNDELLWESARMTKKLLQDGTSTASNQTVGLLKFVSDYPKLFYGRFGKKRENTFEVSNIGLLDGGAKGSTGKAYFDWVQFSGALSAYGNPYTICVASARNGYMTVSSSWGTEVVADEEALELVGWLESALVGLGDV</sequence>
<proteinExistence type="predicted"/>
<gene>
    <name evidence="1" type="ORF">LSUE1_G004257</name>
</gene>
<dbReference type="AlphaFoldDB" id="A0A8T9C8V3"/>
<dbReference type="InterPro" id="IPR052058">
    <property type="entry name" value="Alcohol_O-acetyltransferase"/>
</dbReference>
<dbReference type="PANTHER" id="PTHR28037">
    <property type="entry name" value="ALCOHOL O-ACETYLTRANSFERASE 1-RELATED"/>
    <property type="match status" value="1"/>
</dbReference>
<comment type="caution">
    <text evidence="1">The sequence shown here is derived from an EMBL/GenBank/DDBJ whole genome shotgun (WGS) entry which is preliminary data.</text>
</comment>
<dbReference type="PANTHER" id="PTHR28037:SF1">
    <property type="entry name" value="ALCOHOL O-ACETYLTRANSFERASE 1-RELATED"/>
    <property type="match status" value="1"/>
</dbReference>
<keyword evidence="2" id="KW-1185">Reference proteome</keyword>
<dbReference type="OrthoDB" id="2150604at2759"/>
<dbReference type="GO" id="GO:0008080">
    <property type="term" value="F:N-acetyltransferase activity"/>
    <property type="evidence" value="ECO:0007669"/>
    <property type="project" value="TreeGrafter"/>
</dbReference>
<evidence type="ECO:0000313" key="1">
    <source>
        <dbReference type="EMBL" id="TVY82108.1"/>
    </source>
</evidence>
<protein>
    <submittedName>
        <fullName evidence="1">Uncharacterized protein</fullName>
    </submittedName>
</protein>
<organism evidence="1 2">
    <name type="scientific">Lachnellula suecica</name>
    <dbReference type="NCBI Taxonomy" id="602035"/>
    <lineage>
        <taxon>Eukaryota</taxon>
        <taxon>Fungi</taxon>
        <taxon>Dikarya</taxon>
        <taxon>Ascomycota</taxon>
        <taxon>Pezizomycotina</taxon>
        <taxon>Leotiomycetes</taxon>
        <taxon>Helotiales</taxon>
        <taxon>Lachnaceae</taxon>
        <taxon>Lachnellula</taxon>
    </lineage>
</organism>